<reference evidence="3" key="1">
    <citation type="journal article" date="2019" name="Curr. Biol.">
        <title>Genome Sequence of Striga asiatica Provides Insight into the Evolution of Plant Parasitism.</title>
        <authorList>
            <person name="Yoshida S."/>
            <person name="Kim S."/>
            <person name="Wafula E.K."/>
            <person name="Tanskanen J."/>
            <person name="Kim Y.M."/>
            <person name="Honaas L."/>
            <person name="Yang Z."/>
            <person name="Spallek T."/>
            <person name="Conn C.E."/>
            <person name="Ichihashi Y."/>
            <person name="Cheong K."/>
            <person name="Cui S."/>
            <person name="Der J.P."/>
            <person name="Gundlach H."/>
            <person name="Jiao Y."/>
            <person name="Hori C."/>
            <person name="Ishida J.K."/>
            <person name="Kasahara H."/>
            <person name="Kiba T."/>
            <person name="Kim M.S."/>
            <person name="Koo N."/>
            <person name="Laohavisit A."/>
            <person name="Lee Y.H."/>
            <person name="Lumba S."/>
            <person name="McCourt P."/>
            <person name="Mortimer J.C."/>
            <person name="Mutuku J.M."/>
            <person name="Nomura T."/>
            <person name="Sasaki-Sekimoto Y."/>
            <person name="Seto Y."/>
            <person name="Wang Y."/>
            <person name="Wakatake T."/>
            <person name="Sakakibara H."/>
            <person name="Demura T."/>
            <person name="Yamaguchi S."/>
            <person name="Yoneyama K."/>
            <person name="Manabe R.I."/>
            <person name="Nelson D.C."/>
            <person name="Schulman A.H."/>
            <person name="Timko M.P."/>
            <person name="dePamphilis C.W."/>
            <person name="Choi D."/>
            <person name="Shirasu K."/>
        </authorList>
    </citation>
    <scope>NUCLEOTIDE SEQUENCE [LARGE SCALE GENOMIC DNA]</scope>
    <source>
        <strain evidence="3">cv. UVA1</strain>
    </source>
</reference>
<keyword evidence="3" id="KW-1185">Reference proteome</keyword>
<accession>A0A5A7QMH7</accession>
<evidence type="ECO:0000256" key="1">
    <source>
        <dbReference type="SAM" id="MobiDB-lite"/>
    </source>
</evidence>
<name>A0A5A7QMH7_STRAF</name>
<evidence type="ECO:0000313" key="3">
    <source>
        <dbReference type="Proteomes" id="UP000325081"/>
    </source>
</evidence>
<dbReference type="EMBL" id="BKCP01007183">
    <property type="protein sequence ID" value="GER45637.1"/>
    <property type="molecule type" value="Genomic_DNA"/>
</dbReference>
<proteinExistence type="predicted"/>
<dbReference type="Proteomes" id="UP000325081">
    <property type="component" value="Unassembled WGS sequence"/>
</dbReference>
<keyword evidence="2" id="KW-0489">Methyltransferase</keyword>
<keyword evidence="2" id="KW-0808">Transferase</keyword>
<sequence>MSTLNDVAESPHSPGTTTQLSGARSLSFPISFNPIALLSTSKSLYLNGELDNPVFAGRQVAEEQSIRCLSSTLNRFASWSGLKMNPLKSKAFASQRVTPLENSWLRQATPIGFTQNLGKYLGF</sequence>
<dbReference type="GO" id="GO:0008168">
    <property type="term" value="F:methyltransferase activity"/>
    <property type="evidence" value="ECO:0007669"/>
    <property type="project" value="UniProtKB-KW"/>
</dbReference>
<protein>
    <submittedName>
        <fullName evidence="2">Ribosomal RNA small subunit methyltransferase G</fullName>
    </submittedName>
</protein>
<feature type="region of interest" description="Disordered" evidence="1">
    <location>
        <begin position="1"/>
        <end position="21"/>
    </location>
</feature>
<dbReference type="GO" id="GO:0032259">
    <property type="term" value="P:methylation"/>
    <property type="evidence" value="ECO:0007669"/>
    <property type="project" value="UniProtKB-KW"/>
</dbReference>
<gene>
    <name evidence="2" type="ORF">STAS_22589</name>
</gene>
<dbReference type="AlphaFoldDB" id="A0A5A7QMH7"/>
<evidence type="ECO:0000313" key="2">
    <source>
        <dbReference type="EMBL" id="GER45637.1"/>
    </source>
</evidence>
<organism evidence="2 3">
    <name type="scientific">Striga asiatica</name>
    <name type="common">Asiatic witchweed</name>
    <name type="synonym">Buchnera asiatica</name>
    <dbReference type="NCBI Taxonomy" id="4170"/>
    <lineage>
        <taxon>Eukaryota</taxon>
        <taxon>Viridiplantae</taxon>
        <taxon>Streptophyta</taxon>
        <taxon>Embryophyta</taxon>
        <taxon>Tracheophyta</taxon>
        <taxon>Spermatophyta</taxon>
        <taxon>Magnoliopsida</taxon>
        <taxon>eudicotyledons</taxon>
        <taxon>Gunneridae</taxon>
        <taxon>Pentapetalae</taxon>
        <taxon>asterids</taxon>
        <taxon>lamiids</taxon>
        <taxon>Lamiales</taxon>
        <taxon>Orobanchaceae</taxon>
        <taxon>Buchnereae</taxon>
        <taxon>Striga</taxon>
    </lineage>
</organism>
<comment type="caution">
    <text evidence="2">The sequence shown here is derived from an EMBL/GenBank/DDBJ whole genome shotgun (WGS) entry which is preliminary data.</text>
</comment>